<dbReference type="SUPFAM" id="SSF161070">
    <property type="entry name" value="SNF-like"/>
    <property type="match status" value="1"/>
</dbReference>
<dbReference type="PROSITE" id="PS50267">
    <property type="entry name" value="NA_NEUROTRAN_SYMP_3"/>
    <property type="match status" value="1"/>
</dbReference>
<name>A0A8S1HZ84_9PELO</name>
<evidence type="ECO:0000256" key="3">
    <source>
        <dbReference type="ARBA" id="ARBA00022692"/>
    </source>
</evidence>
<feature type="transmembrane region" description="Helical" evidence="8">
    <location>
        <begin position="169"/>
        <end position="187"/>
    </location>
</feature>
<keyword evidence="5 8" id="KW-1133">Transmembrane helix</keyword>
<evidence type="ECO:0000256" key="8">
    <source>
        <dbReference type="SAM" id="Phobius"/>
    </source>
</evidence>
<evidence type="ECO:0000256" key="5">
    <source>
        <dbReference type="ARBA" id="ARBA00022989"/>
    </source>
</evidence>
<dbReference type="EMBL" id="CAJGYM010000307">
    <property type="protein sequence ID" value="CAD6200303.1"/>
    <property type="molecule type" value="Genomic_DNA"/>
</dbReference>
<dbReference type="PANTHER" id="PTHR11616:SF295">
    <property type="entry name" value="SODIUM: NEUROTRANSMITTER SYMPORTER FAMILY"/>
    <property type="match status" value="1"/>
</dbReference>
<feature type="disulfide bond" evidence="7">
    <location>
        <begin position="107"/>
        <end position="118"/>
    </location>
</feature>
<keyword evidence="10" id="KW-1185">Reference proteome</keyword>
<gene>
    <name evidence="9" type="ORF">CAUJ_LOCUS16200</name>
</gene>
<dbReference type="GO" id="GO:0005886">
    <property type="term" value="C:plasma membrane"/>
    <property type="evidence" value="ECO:0007669"/>
    <property type="project" value="TreeGrafter"/>
</dbReference>
<comment type="subcellular location">
    <subcellularLocation>
        <location evidence="1">Membrane</location>
        <topology evidence="1">Multi-pass membrane protein</topology>
    </subcellularLocation>
</comment>
<evidence type="ECO:0000256" key="4">
    <source>
        <dbReference type="ARBA" id="ARBA00022847"/>
    </source>
</evidence>
<dbReference type="OrthoDB" id="6581954at2759"/>
<evidence type="ECO:0000256" key="1">
    <source>
        <dbReference type="ARBA" id="ARBA00004141"/>
    </source>
</evidence>
<feature type="transmembrane region" description="Helical" evidence="8">
    <location>
        <begin position="271"/>
        <end position="297"/>
    </location>
</feature>
<dbReference type="InterPro" id="IPR000175">
    <property type="entry name" value="Na/ntran_symport"/>
</dbReference>
<organism evidence="9 10">
    <name type="scientific">Caenorhabditis auriculariae</name>
    <dbReference type="NCBI Taxonomy" id="2777116"/>
    <lineage>
        <taxon>Eukaryota</taxon>
        <taxon>Metazoa</taxon>
        <taxon>Ecdysozoa</taxon>
        <taxon>Nematoda</taxon>
        <taxon>Chromadorea</taxon>
        <taxon>Rhabditida</taxon>
        <taxon>Rhabditina</taxon>
        <taxon>Rhabditomorpha</taxon>
        <taxon>Rhabditoidea</taxon>
        <taxon>Rhabditidae</taxon>
        <taxon>Peloderinae</taxon>
        <taxon>Caenorhabditis</taxon>
    </lineage>
</organism>
<feature type="transmembrane region" description="Helical" evidence="8">
    <location>
        <begin position="15"/>
        <end position="40"/>
    </location>
</feature>
<reference evidence="9" key="1">
    <citation type="submission" date="2020-10" db="EMBL/GenBank/DDBJ databases">
        <authorList>
            <person name="Kikuchi T."/>
        </authorList>
    </citation>
    <scope>NUCLEOTIDE SEQUENCE</scope>
    <source>
        <strain evidence="9">NKZ352</strain>
    </source>
</reference>
<dbReference type="PANTHER" id="PTHR11616">
    <property type="entry name" value="SODIUM/CHLORIDE DEPENDENT TRANSPORTER"/>
    <property type="match status" value="1"/>
</dbReference>
<comment type="caution">
    <text evidence="9">The sequence shown here is derived from an EMBL/GenBank/DDBJ whole genome shotgun (WGS) entry which is preliminary data.</text>
</comment>
<keyword evidence="2" id="KW-0813">Transport</keyword>
<proteinExistence type="predicted"/>
<dbReference type="GO" id="GO:0005283">
    <property type="term" value="F:amino acid:sodium symporter activity"/>
    <property type="evidence" value="ECO:0007669"/>
    <property type="project" value="TreeGrafter"/>
</dbReference>
<keyword evidence="4" id="KW-0769">Symport</keyword>
<evidence type="ECO:0000256" key="7">
    <source>
        <dbReference type="PIRSR" id="PIRSR600175-2"/>
    </source>
</evidence>
<feature type="transmembrane region" description="Helical" evidence="8">
    <location>
        <begin position="61"/>
        <end position="90"/>
    </location>
</feature>
<evidence type="ECO:0000256" key="2">
    <source>
        <dbReference type="ARBA" id="ARBA00022448"/>
    </source>
</evidence>
<feature type="transmembrane region" description="Helical" evidence="8">
    <location>
        <begin position="238"/>
        <end position="259"/>
    </location>
</feature>
<keyword evidence="3 8" id="KW-0812">Transmembrane</keyword>
<dbReference type="GO" id="GO:0089718">
    <property type="term" value="P:amino acid import across plasma membrane"/>
    <property type="evidence" value="ECO:0007669"/>
    <property type="project" value="TreeGrafter"/>
</dbReference>
<evidence type="ECO:0000256" key="6">
    <source>
        <dbReference type="ARBA" id="ARBA00023136"/>
    </source>
</evidence>
<evidence type="ECO:0000313" key="10">
    <source>
        <dbReference type="Proteomes" id="UP000835052"/>
    </source>
</evidence>
<dbReference type="GO" id="GO:0015179">
    <property type="term" value="F:L-amino acid transmembrane transporter activity"/>
    <property type="evidence" value="ECO:0007669"/>
    <property type="project" value="TreeGrafter"/>
</dbReference>
<dbReference type="InterPro" id="IPR037272">
    <property type="entry name" value="SNS_sf"/>
</dbReference>
<accession>A0A8S1HZ84</accession>
<sequence length="317" mass="35253">MKLFENTLWVARSLIVAFGCAYLASLLFCVLPTIVAEFTVGQLTGRAPVLAFYNLCPSFKGVGVSMILFTLVVLACMTKFVAWLFIYIYYLFWTVQASRPGLPWLHCKNFPEFLSFPCREAGSISNFSHESHTKLSAVQAESSLMQFMTSVERASESIDEYGELQIDVLIAQAAVWVIVFSAICLGVRFLGKFVAFTLVVSFVMLLGLLMAVAASGGFDKVFYVYWNATDWSRLYEIQVWKLACEQAILASGIGFGVFITLSSYNKRDRNVVCNAFLVILWHVFITLVQTLTVLGFVGVVSQQTGLQVGELIEKGDS</sequence>
<dbReference type="Pfam" id="PF00209">
    <property type="entry name" value="SNF"/>
    <property type="match status" value="1"/>
</dbReference>
<evidence type="ECO:0000313" key="9">
    <source>
        <dbReference type="EMBL" id="CAD6200303.1"/>
    </source>
</evidence>
<dbReference type="AlphaFoldDB" id="A0A8S1HZ84"/>
<dbReference type="Proteomes" id="UP000835052">
    <property type="component" value="Unassembled WGS sequence"/>
</dbReference>
<protein>
    <submittedName>
        <fullName evidence="9">Uncharacterized protein</fullName>
    </submittedName>
</protein>
<feature type="transmembrane region" description="Helical" evidence="8">
    <location>
        <begin position="194"/>
        <end position="218"/>
    </location>
</feature>
<keyword evidence="6 8" id="KW-0472">Membrane</keyword>
<keyword evidence="7" id="KW-1015">Disulfide bond</keyword>